<feature type="transmembrane region" description="Helical" evidence="1">
    <location>
        <begin position="1816"/>
        <end position="1841"/>
    </location>
</feature>
<feature type="transmembrane region" description="Helical" evidence="1">
    <location>
        <begin position="1586"/>
        <end position="1606"/>
    </location>
</feature>
<keyword evidence="1" id="KW-1133">Transmembrane helix</keyword>
<feature type="transmembrane region" description="Helical" evidence="1">
    <location>
        <begin position="1618"/>
        <end position="1642"/>
    </location>
</feature>
<feature type="transmembrane region" description="Helical" evidence="1">
    <location>
        <begin position="1526"/>
        <end position="1548"/>
    </location>
</feature>
<proteinExistence type="predicted"/>
<keyword evidence="1" id="KW-0812">Transmembrane</keyword>
<sequence length="1887" mass="199657">MSPLRRERLRSGPWSAVESRRFARVTLIVVCVVHLVLVLSGTQFLAQSETTLFIPCVNISNSSSSPTIVSSNTTLVVSDCITADALSTWSVTSVMQIRLGTPTDTALRNVYLEIRGGSYFMPPNITMAGNLTIVSNISIILDGLVPGGNSAGAVSSLPVLGYAIVQFDALLASVTDVNLTLSNTSLVGVRGSTLPCWICFNVSNMSRISVHAANVVLPVVATSFPTISMMFLGAKFGITALHVVINNLTPMYVANATFTMPNETIDLAGWILDSLFPFGDVSHIVFQLNNVTLPTSPAAVRFETGNPNSNPTRNGSSNRGGVLSTVTMTWNDTTLLNTTGHWVALRALITQDISIRFFHTTLVRGISSNAAANAATAWGNVSIAQTSIAAFAYIEPNNINAASSLSRVRRVRIEVHDYTIAAYVRYPALEIASTITVNGVSLIMRRIRTIHAASSGLAMSSTSTVPPTYIVNEFFFRTKIDVAVQNFTLIVQDAELVNVKSVDHLGYLTARKIENISILLQRVAIDGTFKSTFFALLRDVGTFSLMPNMVVALDNVRVNVSCVIYQGDCSLFRTIGDYRDTLSGVDLSLTNSDILWSAVCPVGYDCSSSIAVFEVIDGRWTSGLLRVRNSSVEITTSAMNRTDPGAGVRATGVFYLRGAPVTDVTNGDGPFRNCTAEFENVQVSMKAPLGAFVRFVGAVGVDGFLFRYTNVTLNAVFSEAVFDNDILSYSPNFALMSCTIPMQNGIIILHRTTLTASGVGGVPSDLVGTSYAQSVAVFSVIVAQITNVSIQVTESLLDVNVANGTITRLTQLDVFGTMIIAQINFALVMVQPFLKQCVDIHIVVLNSTVSAAGDAQADPNAKVGAVSVAVTAVQLSNCSHCRIEVRNVELEIHRATVRRSADSRLIESMPYAVAVFAQSIGGFVAQTIVNPFVNLVFVNLGLDAPSFYSNVHVVVDNITIRNTIPLQTASSSSDLFQTHQQPLLAVFSPPTICSDSTTISVSRITFVDPPHPLNVTTFTTATTNAVARAPILCGVSCQLRSNTTVAVNSVTGAYPGVIVTTRGQSVFDATVTPLCGDQLIVVLIESMPYAVAVFAQSIGGFVAQTIVNPFVNLVFVNLGLDAPSFYSNVHVVVDNITIRNTIPLQTASSSSDLFQTHQQPLLAVFSPPTICSDSTTISVSRITFVDPPHPLNVTTFTTATTNAVARAPILCGVSCQLRSNTTVAVNSVTGAYPGVIVTTRGQSVFDATVTLSITDTFITCNNNNNNNNNNNVPSTNSGAGVVGSSSSSSVCGLLVSLPNAFSPLSLHSVSTPGTASVIFPSNLTIAGSMFLHRNRLVGFQAITTTVVQLSLTSSAFLQQAVQVDASTATLLLGCNLVDGVRFPSTSMSRGAMRTALGNYPPSVVTESPLHTSFGAATCRWANWTATREVVPPATTQLLDSRPYDKAAGGALWVGLATGPLSHTGMGGGLASLQSAVSLLQLRRRCAALTDQENTGVDGPDDVALGDALSENPLQLVVPELGPQPGAAAGAVIGNLVVIVVAGGLSYTLRALARRGLSRAASTKDDSVPQRVCRALTDIIPQSPASLLVPSLLLLQPLAACAVFLWASAASEGAHLPGALAVVGVLGGAFCVLFTAAVAWKLLWSWRSDGSTKFPLRTVPNRQFLARRSVASLRMRVMVLLFTPSAVWVQPQTAASSKERGWSRYALLFEGYVARRHWFLLVELAFGFANGVASGAMAFAGSSVGSDDADAACAAAQAGGWVLVSLAVAQLAAIALLRPYAVLMDTASNVAILACSLLSEVIVLLSSASSNSAAADALLLVASVVQGIAILSTVLIDVVGYLRHHGSSLWAAGVMSFVFFFFLLLVVGRRGDERWATTTSVAEYFSSA</sequence>
<protein>
    <submittedName>
        <fullName evidence="2">Membrane-associated protein, putative</fullName>
    </submittedName>
</protein>
<evidence type="ECO:0000313" key="2">
    <source>
        <dbReference type="EMBL" id="CUG50541.1"/>
    </source>
</evidence>
<name>A0A0S4J1I1_BODSA</name>
<keyword evidence="1" id="KW-0472">Membrane</keyword>
<feature type="transmembrane region" description="Helical" evidence="1">
    <location>
        <begin position="1716"/>
        <end position="1739"/>
    </location>
</feature>
<evidence type="ECO:0000256" key="1">
    <source>
        <dbReference type="SAM" id="Phobius"/>
    </source>
</evidence>
<feature type="transmembrane region" description="Helical" evidence="1">
    <location>
        <begin position="1760"/>
        <end position="1780"/>
    </location>
</feature>
<dbReference type="Proteomes" id="UP000051952">
    <property type="component" value="Unassembled WGS sequence"/>
</dbReference>
<dbReference type="EMBL" id="CYKH01000847">
    <property type="protein sequence ID" value="CUG50541.1"/>
    <property type="molecule type" value="Genomic_DNA"/>
</dbReference>
<accession>A0A0S4J1I1</accession>
<feature type="transmembrane region" description="Helical" evidence="1">
    <location>
        <begin position="1847"/>
        <end position="1866"/>
    </location>
</feature>
<evidence type="ECO:0000313" key="3">
    <source>
        <dbReference type="Proteomes" id="UP000051952"/>
    </source>
</evidence>
<gene>
    <name evidence="2" type="ORF">BSAL_80325</name>
</gene>
<keyword evidence="3" id="KW-1185">Reference proteome</keyword>
<feature type="transmembrane region" description="Helical" evidence="1">
    <location>
        <begin position="21"/>
        <end position="46"/>
    </location>
</feature>
<reference evidence="3" key="1">
    <citation type="submission" date="2015-09" db="EMBL/GenBank/DDBJ databases">
        <authorList>
            <consortium name="Pathogen Informatics"/>
        </authorList>
    </citation>
    <scope>NUCLEOTIDE SEQUENCE [LARGE SCALE GENOMIC DNA]</scope>
    <source>
        <strain evidence="3">Lake Konstanz</strain>
    </source>
</reference>
<dbReference type="VEuPathDB" id="TriTrypDB:BSAL_92995"/>
<organism evidence="2 3">
    <name type="scientific">Bodo saltans</name>
    <name type="common">Flagellated protozoan</name>
    <dbReference type="NCBI Taxonomy" id="75058"/>
    <lineage>
        <taxon>Eukaryota</taxon>
        <taxon>Discoba</taxon>
        <taxon>Euglenozoa</taxon>
        <taxon>Kinetoplastea</taxon>
        <taxon>Metakinetoplastina</taxon>
        <taxon>Eubodonida</taxon>
        <taxon>Bodonidae</taxon>
        <taxon>Bodo</taxon>
    </lineage>
</organism>